<protein>
    <submittedName>
        <fullName evidence="1">Uncharacterized protein</fullName>
    </submittedName>
</protein>
<dbReference type="EMBL" id="CM000780">
    <property type="protein sequence ID" value="AQK57176.1"/>
    <property type="molecule type" value="Genomic_DNA"/>
</dbReference>
<sequence length="104" mass="11696">MWITFQTRSRRDTRRPSMVGRPLPWKARSATMVYASHSILSGHGMHRAPFLPCPCPRPLRCDHPCPTALGIHAHLPSASTNEPVTLPLFSSHPWRPSVFPIPQP</sequence>
<organism evidence="1">
    <name type="scientific">Zea mays</name>
    <name type="common">Maize</name>
    <dbReference type="NCBI Taxonomy" id="4577"/>
    <lineage>
        <taxon>Eukaryota</taxon>
        <taxon>Viridiplantae</taxon>
        <taxon>Streptophyta</taxon>
        <taxon>Embryophyta</taxon>
        <taxon>Tracheophyta</taxon>
        <taxon>Spermatophyta</taxon>
        <taxon>Magnoliopsida</taxon>
        <taxon>Liliopsida</taxon>
        <taxon>Poales</taxon>
        <taxon>Poaceae</taxon>
        <taxon>PACMAD clade</taxon>
        <taxon>Panicoideae</taxon>
        <taxon>Andropogonodae</taxon>
        <taxon>Andropogoneae</taxon>
        <taxon>Tripsacinae</taxon>
        <taxon>Zea</taxon>
    </lineage>
</organism>
<dbReference type="PaxDb" id="4577-GRMZM2G366383_P01"/>
<dbReference type="HOGENOM" id="CLU_2254046_0_0_1"/>
<dbReference type="InParanoid" id="K7V235"/>
<name>K7V235_MAIZE</name>
<proteinExistence type="predicted"/>
<gene>
    <name evidence="1" type="ORF">ZEAMMB73_Zm00001d052419</name>
</gene>
<accession>K7V235</accession>
<reference evidence="1" key="1">
    <citation type="submission" date="2015-12" db="EMBL/GenBank/DDBJ databases">
        <title>Update maize B73 reference genome by single molecule sequencing technologies.</title>
        <authorList>
            <consortium name="Maize Genome Sequencing Project"/>
            <person name="Ware D."/>
        </authorList>
    </citation>
    <scope>NUCLEOTIDE SEQUENCE</scope>
    <source>
        <tissue evidence="1">Seedling</tissue>
    </source>
</reference>
<evidence type="ECO:0000313" key="1">
    <source>
        <dbReference type="EMBL" id="AQK57176.1"/>
    </source>
</evidence>
<dbReference type="AlphaFoldDB" id="K7V235"/>